<dbReference type="OrthoDB" id="3209743at2759"/>
<dbReference type="Proteomes" id="UP000305067">
    <property type="component" value="Unassembled WGS sequence"/>
</dbReference>
<evidence type="ECO:0000313" key="2">
    <source>
        <dbReference type="EMBL" id="TFK97683.1"/>
    </source>
</evidence>
<name>A0A5C3QHB4_9AGAR</name>
<organism evidence="2 3">
    <name type="scientific">Pterulicium gracile</name>
    <dbReference type="NCBI Taxonomy" id="1884261"/>
    <lineage>
        <taxon>Eukaryota</taxon>
        <taxon>Fungi</taxon>
        <taxon>Dikarya</taxon>
        <taxon>Basidiomycota</taxon>
        <taxon>Agaricomycotina</taxon>
        <taxon>Agaricomycetes</taxon>
        <taxon>Agaricomycetidae</taxon>
        <taxon>Agaricales</taxon>
        <taxon>Pleurotineae</taxon>
        <taxon>Pterulaceae</taxon>
        <taxon>Pterulicium</taxon>
    </lineage>
</organism>
<protein>
    <submittedName>
        <fullName evidence="2">Uncharacterized protein</fullName>
    </submittedName>
</protein>
<sequence length="131" mass="14334">MLQCIAPGMLQLSPKDYDKTATVLIRRSIPRVEWIHANRTALSVVLGTGARARIKALIEASSSTFASGRELWDLSDEEMPNVKSKNSRRRPKVEGGGSGAIDIDQMGGQDWGACDKDCAWCGSCIYKFDLS</sequence>
<dbReference type="AlphaFoldDB" id="A0A5C3QHB4"/>
<feature type="region of interest" description="Disordered" evidence="1">
    <location>
        <begin position="77"/>
        <end position="101"/>
    </location>
</feature>
<dbReference type="EMBL" id="ML178845">
    <property type="protein sequence ID" value="TFK97683.1"/>
    <property type="molecule type" value="Genomic_DNA"/>
</dbReference>
<gene>
    <name evidence="2" type="ORF">BDV98DRAFT_574028</name>
</gene>
<reference evidence="2 3" key="1">
    <citation type="journal article" date="2019" name="Nat. Ecol. Evol.">
        <title>Megaphylogeny resolves global patterns of mushroom evolution.</title>
        <authorList>
            <person name="Varga T."/>
            <person name="Krizsan K."/>
            <person name="Foldi C."/>
            <person name="Dima B."/>
            <person name="Sanchez-Garcia M."/>
            <person name="Sanchez-Ramirez S."/>
            <person name="Szollosi G.J."/>
            <person name="Szarkandi J.G."/>
            <person name="Papp V."/>
            <person name="Albert L."/>
            <person name="Andreopoulos W."/>
            <person name="Angelini C."/>
            <person name="Antonin V."/>
            <person name="Barry K.W."/>
            <person name="Bougher N.L."/>
            <person name="Buchanan P."/>
            <person name="Buyck B."/>
            <person name="Bense V."/>
            <person name="Catcheside P."/>
            <person name="Chovatia M."/>
            <person name="Cooper J."/>
            <person name="Damon W."/>
            <person name="Desjardin D."/>
            <person name="Finy P."/>
            <person name="Geml J."/>
            <person name="Haridas S."/>
            <person name="Hughes K."/>
            <person name="Justo A."/>
            <person name="Karasinski D."/>
            <person name="Kautmanova I."/>
            <person name="Kiss B."/>
            <person name="Kocsube S."/>
            <person name="Kotiranta H."/>
            <person name="LaButti K.M."/>
            <person name="Lechner B.E."/>
            <person name="Liimatainen K."/>
            <person name="Lipzen A."/>
            <person name="Lukacs Z."/>
            <person name="Mihaltcheva S."/>
            <person name="Morgado L.N."/>
            <person name="Niskanen T."/>
            <person name="Noordeloos M.E."/>
            <person name="Ohm R.A."/>
            <person name="Ortiz-Santana B."/>
            <person name="Ovrebo C."/>
            <person name="Racz N."/>
            <person name="Riley R."/>
            <person name="Savchenko A."/>
            <person name="Shiryaev A."/>
            <person name="Soop K."/>
            <person name="Spirin V."/>
            <person name="Szebenyi C."/>
            <person name="Tomsovsky M."/>
            <person name="Tulloss R.E."/>
            <person name="Uehling J."/>
            <person name="Grigoriev I.V."/>
            <person name="Vagvolgyi C."/>
            <person name="Papp T."/>
            <person name="Martin F.M."/>
            <person name="Miettinen O."/>
            <person name="Hibbett D.S."/>
            <person name="Nagy L.G."/>
        </authorList>
    </citation>
    <scope>NUCLEOTIDE SEQUENCE [LARGE SCALE GENOMIC DNA]</scope>
    <source>
        <strain evidence="2 3">CBS 309.79</strain>
    </source>
</reference>
<keyword evidence="3" id="KW-1185">Reference proteome</keyword>
<evidence type="ECO:0000313" key="3">
    <source>
        <dbReference type="Proteomes" id="UP000305067"/>
    </source>
</evidence>
<evidence type="ECO:0000256" key="1">
    <source>
        <dbReference type="SAM" id="MobiDB-lite"/>
    </source>
</evidence>
<proteinExistence type="predicted"/>
<accession>A0A5C3QHB4</accession>